<dbReference type="STRING" id="289078.A0A2X0L8K4"/>
<dbReference type="Pfam" id="PF00179">
    <property type="entry name" value="UQ_con"/>
    <property type="match status" value="2"/>
</dbReference>
<dbReference type="SUPFAM" id="SSF54495">
    <property type="entry name" value="UBC-like"/>
    <property type="match status" value="1"/>
</dbReference>
<feature type="domain" description="UBC core" evidence="2">
    <location>
        <begin position="4"/>
        <end position="178"/>
    </location>
</feature>
<dbReference type="EMBL" id="FMWP01000088">
    <property type="protein sequence ID" value="SCZ96426.1"/>
    <property type="molecule type" value="Genomic_DNA"/>
</dbReference>
<proteinExistence type="predicted"/>
<gene>
    <name evidence="3" type="ORF">BZ3500_MVSOF-1268-A1-R1_CHR8-2G10186</name>
</gene>
<dbReference type="CDD" id="cd23812">
    <property type="entry name" value="UBCc_ScPEX4-like"/>
    <property type="match status" value="1"/>
</dbReference>
<dbReference type="Proteomes" id="UP000249723">
    <property type="component" value="Unassembled WGS sequence"/>
</dbReference>
<dbReference type="OrthoDB" id="9973183at2759"/>
<evidence type="ECO:0000313" key="3">
    <source>
        <dbReference type="EMBL" id="SCZ96426.1"/>
    </source>
</evidence>
<name>A0A2X0L8K4_9BASI</name>
<dbReference type="PANTHER" id="PTHR24067">
    <property type="entry name" value="UBIQUITIN-CONJUGATING ENZYME E2"/>
    <property type="match status" value="1"/>
</dbReference>
<evidence type="ECO:0000256" key="1">
    <source>
        <dbReference type="ARBA" id="ARBA00022786"/>
    </source>
</evidence>
<keyword evidence="1" id="KW-0833">Ubl conjugation pathway</keyword>
<keyword evidence="4" id="KW-1185">Reference proteome</keyword>
<evidence type="ECO:0000313" key="4">
    <source>
        <dbReference type="Proteomes" id="UP000249723"/>
    </source>
</evidence>
<dbReference type="InterPro" id="IPR000608">
    <property type="entry name" value="UBC"/>
</dbReference>
<dbReference type="InterPro" id="IPR016135">
    <property type="entry name" value="UBQ-conjugating_enzyme/RWD"/>
</dbReference>
<accession>A0A2X0L8K4</accession>
<reference evidence="4" key="1">
    <citation type="submission" date="2016-10" db="EMBL/GenBank/DDBJ databases">
        <authorList>
            <person name="Jeantristanb JTB J.-T."/>
            <person name="Ricardo R."/>
        </authorList>
    </citation>
    <scope>NUCLEOTIDE SEQUENCE [LARGE SCALE GENOMIC DNA]</scope>
</reference>
<dbReference type="PROSITE" id="PS50127">
    <property type="entry name" value="UBC_2"/>
    <property type="match status" value="1"/>
</dbReference>
<dbReference type="AlphaFoldDB" id="A0A2X0L8K4"/>
<dbReference type="InterPro" id="IPR050113">
    <property type="entry name" value="Ub_conjugating_enzyme"/>
</dbReference>
<protein>
    <submittedName>
        <fullName evidence="3">BZ3500_MvSof-1268-A1-R1_Chr8-2g10186 protein</fullName>
    </submittedName>
</protein>
<sequence>MTSRTTKRLLSELNDFANSQQSASSGLISLGPRSDSSLLDWTATIQGPPDSAYQDRTFVLAIKIPETYPAHPPTISFPEPVFHPNVHLKLTAAPTCPSPPHALTPSPNSQTGEICLDVLKTEWSPVWTLTSACLAVQALLAVPEPSSPLNVDAANLLRSGDQVAYSSMARMYVLFIRGHLFGDHWREVPSG</sequence>
<evidence type="ECO:0000259" key="2">
    <source>
        <dbReference type="PROSITE" id="PS50127"/>
    </source>
</evidence>
<dbReference type="Gene3D" id="3.10.110.10">
    <property type="entry name" value="Ubiquitin Conjugating Enzyme"/>
    <property type="match status" value="1"/>
</dbReference>
<organism evidence="3 4">
    <name type="scientific">Microbotryum saponariae</name>
    <dbReference type="NCBI Taxonomy" id="289078"/>
    <lineage>
        <taxon>Eukaryota</taxon>
        <taxon>Fungi</taxon>
        <taxon>Dikarya</taxon>
        <taxon>Basidiomycota</taxon>
        <taxon>Pucciniomycotina</taxon>
        <taxon>Microbotryomycetes</taxon>
        <taxon>Microbotryales</taxon>
        <taxon>Microbotryaceae</taxon>
        <taxon>Microbotryum</taxon>
    </lineage>
</organism>
<dbReference type="SMART" id="SM00212">
    <property type="entry name" value="UBCc"/>
    <property type="match status" value="1"/>
</dbReference>